<evidence type="ECO:0000313" key="3">
    <source>
        <dbReference type="EMBL" id="KAK2581579.1"/>
    </source>
</evidence>
<dbReference type="EMBL" id="JAIFRP010000038">
    <property type="protein sequence ID" value="KAK2581579.1"/>
    <property type="molecule type" value="Genomic_DNA"/>
</dbReference>
<gene>
    <name evidence="3" type="ORF">KPH14_002088</name>
</gene>
<name>A0AAD9RKR7_9HYME</name>
<evidence type="ECO:0000313" key="4">
    <source>
        <dbReference type="Proteomes" id="UP001258017"/>
    </source>
</evidence>
<feature type="region of interest" description="Disordered" evidence="2">
    <location>
        <begin position="399"/>
        <end position="422"/>
    </location>
</feature>
<organism evidence="3 4">
    <name type="scientific">Odynerus spinipes</name>
    <dbReference type="NCBI Taxonomy" id="1348599"/>
    <lineage>
        <taxon>Eukaryota</taxon>
        <taxon>Metazoa</taxon>
        <taxon>Ecdysozoa</taxon>
        <taxon>Arthropoda</taxon>
        <taxon>Hexapoda</taxon>
        <taxon>Insecta</taxon>
        <taxon>Pterygota</taxon>
        <taxon>Neoptera</taxon>
        <taxon>Endopterygota</taxon>
        <taxon>Hymenoptera</taxon>
        <taxon>Apocrita</taxon>
        <taxon>Aculeata</taxon>
        <taxon>Vespoidea</taxon>
        <taxon>Vespidae</taxon>
        <taxon>Eumeninae</taxon>
        <taxon>Odynerus</taxon>
    </lineage>
</organism>
<protein>
    <submittedName>
        <fullName evidence="3">Uncharacterized protein</fullName>
    </submittedName>
</protein>
<keyword evidence="1" id="KW-0175">Coiled coil</keyword>
<evidence type="ECO:0000256" key="2">
    <source>
        <dbReference type="SAM" id="MobiDB-lite"/>
    </source>
</evidence>
<feature type="coiled-coil region" evidence="1">
    <location>
        <begin position="126"/>
        <end position="200"/>
    </location>
</feature>
<keyword evidence="4" id="KW-1185">Reference proteome</keyword>
<sequence>MACLNCQSMDLGRDRSYHVDTTSNAYNHYNSMAHSPNIRSPCSEMYTTGSYTTAGWITPASMDYSRSTSGTDTSGLSVESRFNHNMIKCRGDQPTSENNVQMRKIVSESAHDSSRHRHSLTNTPSFENIRMRLKLLEDKNATIRDKCRKLLTENESFKSCLEKEKLRNEELEHNVASLNAELAEERKKVLKESSVQAEREIFPTTETSTSTTDIVTTVECGTQNWSLCQGCQNKLENCMNGVPAATVTRSELDILEKDMQSLRDAVIAREEAWDKAMERERTYRQQILRLTCEAITNRHIQESRDDEIRAIKDTLREREYELKGLQKRESGLNKIVTKLYRYQRDLEGNNQGNGAAFVELSDKEQKMIEECLKQVTMSKGKSKTKSKCNNAVEKNTCVETQRVSPRNNNNNNNNKSTGYGKD</sequence>
<accession>A0AAD9RKR7</accession>
<comment type="caution">
    <text evidence="3">The sequence shown here is derived from an EMBL/GenBank/DDBJ whole genome shotgun (WGS) entry which is preliminary data.</text>
</comment>
<dbReference type="AlphaFoldDB" id="A0AAD9RKR7"/>
<dbReference type="Proteomes" id="UP001258017">
    <property type="component" value="Unassembled WGS sequence"/>
</dbReference>
<evidence type="ECO:0000256" key="1">
    <source>
        <dbReference type="SAM" id="Coils"/>
    </source>
</evidence>
<reference evidence="3" key="2">
    <citation type="journal article" date="2023" name="Commun. Biol.">
        <title>Intrasexual cuticular hydrocarbon dimorphism in a wasp sheds light on hydrocarbon biosynthesis genes in Hymenoptera.</title>
        <authorList>
            <person name="Moris V.C."/>
            <person name="Podsiadlowski L."/>
            <person name="Martin S."/>
            <person name="Oeyen J.P."/>
            <person name="Donath A."/>
            <person name="Petersen M."/>
            <person name="Wilbrandt J."/>
            <person name="Misof B."/>
            <person name="Liedtke D."/>
            <person name="Thamm M."/>
            <person name="Scheiner R."/>
            <person name="Schmitt T."/>
            <person name="Niehuis O."/>
        </authorList>
    </citation>
    <scope>NUCLEOTIDE SEQUENCE</scope>
    <source>
        <strain evidence="3">GBR_01_08_01A</strain>
    </source>
</reference>
<reference evidence="3" key="1">
    <citation type="submission" date="2021-08" db="EMBL/GenBank/DDBJ databases">
        <authorList>
            <person name="Misof B."/>
            <person name="Oliver O."/>
            <person name="Podsiadlowski L."/>
            <person name="Donath A."/>
            <person name="Peters R."/>
            <person name="Mayer C."/>
            <person name="Rust J."/>
            <person name="Gunkel S."/>
            <person name="Lesny P."/>
            <person name="Martin S."/>
            <person name="Oeyen J.P."/>
            <person name="Petersen M."/>
            <person name="Panagiotis P."/>
            <person name="Wilbrandt J."/>
            <person name="Tanja T."/>
        </authorList>
    </citation>
    <scope>NUCLEOTIDE SEQUENCE</scope>
    <source>
        <strain evidence="3">GBR_01_08_01A</strain>
        <tissue evidence="3">Thorax + abdomen</tissue>
    </source>
</reference>
<proteinExistence type="predicted"/>